<dbReference type="EMBL" id="CP089291">
    <property type="protein sequence ID" value="UOF90465.1"/>
    <property type="molecule type" value="Genomic_DNA"/>
</dbReference>
<protein>
    <submittedName>
        <fullName evidence="1">DUF1802 family protein</fullName>
    </submittedName>
</protein>
<keyword evidence="2" id="KW-1185">Reference proteome</keyword>
<reference evidence="1" key="1">
    <citation type="submission" date="2021-12" db="EMBL/GenBank/DDBJ databases">
        <title>Alicyclobacillaceae gen. nov., sp. nov., isolated from chalcocite enrichment system.</title>
        <authorList>
            <person name="Jiang Z."/>
        </authorList>
    </citation>
    <scope>NUCLEOTIDE SEQUENCE</scope>
    <source>
        <strain evidence="1">MYW30-H2</strain>
    </source>
</reference>
<evidence type="ECO:0000313" key="2">
    <source>
        <dbReference type="Proteomes" id="UP000830167"/>
    </source>
</evidence>
<evidence type="ECO:0000313" key="1">
    <source>
        <dbReference type="EMBL" id="UOF90465.1"/>
    </source>
</evidence>
<accession>A0ABY4CRJ1</accession>
<name>A0ABY4CRJ1_9BACL</name>
<dbReference type="InterPro" id="IPR014923">
    <property type="entry name" value="DUF1802"/>
</dbReference>
<organism evidence="1 2">
    <name type="scientific">Fodinisporobacter ferrooxydans</name>
    <dbReference type="NCBI Taxonomy" id="2901836"/>
    <lineage>
        <taxon>Bacteria</taxon>
        <taxon>Bacillati</taxon>
        <taxon>Bacillota</taxon>
        <taxon>Bacilli</taxon>
        <taxon>Bacillales</taxon>
        <taxon>Alicyclobacillaceae</taxon>
        <taxon>Fodinisporobacter</taxon>
    </lineage>
</organism>
<sequence length="211" mass="24561">MSINHRSFSEQLHCPRIPVKEIALKEWDVVIQAMEAGQQVILVRKGGLIEETKDFRLEDTSFYLFPTFEHQKRELLKSAYGPALEHSLAQALESQRHVTIRSLAHVTDDIELFDSFALKKLSPYHIFRDEYAEQRLNWQKNKPLHILIIRGYRLQSPVAIPVIPQYAGCKSWIRMESMIADNDCIPILDDQEFHRKRLDILRRLGVSGAEN</sequence>
<dbReference type="Proteomes" id="UP000830167">
    <property type="component" value="Chromosome"/>
</dbReference>
<dbReference type="RefSeq" id="WP_347437160.1">
    <property type="nucleotide sequence ID" value="NZ_CP089291.1"/>
</dbReference>
<proteinExistence type="predicted"/>
<dbReference type="Pfam" id="PF08819">
    <property type="entry name" value="DUF1802"/>
    <property type="match status" value="1"/>
</dbReference>
<gene>
    <name evidence="1" type="ORF">LSG31_21845</name>
</gene>